<proteinExistence type="predicted"/>
<evidence type="ECO:0000313" key="2">
    <source>
        <dbReference type="EMBL" id="KAH0814999.1"/>
    </source>
</evidence>
<keyword evidence="3" id="KW-1185">Reference proteome</keyword>
<dbReference type="EMBL" id="JABDTM020023678">
    <property type="protein sequence ID" value="KAH0814999.1"/>
    <property type="molecule type" value="Genomic_DNA"/>
</dbReference>
<name>A0A8J6HHY4_TENMO</name>
<reference evidence="2" key="1">
    <citation type="journal article" date="2020" name="J Insects Food Feed">
        <title>The yellow mealworm (Tenebrio molitor) genome: a resource for the emerging insects as food and feed industry.</title>
        <authorList>
            <person name="Eriksson T."/>
            <person name="Andere A."/>
            <person name="Kelstrup H."/>
            <person name="Emery V."/>
            <person name="Picard C."/>
        </authorList>
    </citation>
    <scope>NUCLEOTIDE SEQUENCE</scope>
    <source>
        <strain evidence="2">Stoneville</strain>
        <tissue evidence="2">Whole head</tissue>
    </source>
</reference>
<evidence type="ECO:0000313" key="3">
    <source>
        <dbReference type="Proteomes" id="UP000719412"/>
    </source>
</evidence>
<comment type="caution">
    <text evidence="2">The sequence shown here is derived from an EMBL/GenBank/DDBJ whole genome shotgun (WGS) entry which is preliminary data.</text>
</comment>
<protein>
    <submittedName>
        <fullName evidence="2">Uncharacterized protein</fullName>
    </submittedName>
</protein>
<reference evidence="2" key="2">
    <citation type="submission" date="2021-08" db="EMBL/GenBank/DDBJ databases">
        <authorList>
            <person name="Eriksson T."/>
        </authorList>
    </citation>
    <scope>NUCLEOTIDE SEQUENCE</scope>
    <source>
        <strain evidence="2">Stoneville</strain>
        <tissue evidence="2">Whole head</tissue>
    </source>
</reference>
<gene>
    <name evidence="2" type="ORF">GEV33_007794</name>
</gene>
<feature type="region of interest" description="Disordered" evidence="1">
    <location>
        <begin position="190"/>
        <end position="222"/>
    </location>
</feature>
<dbReference type="Proteomes" id="UP000719412">
    <property type="component" value="Unassembled WGS sequence"/>
</dbReference>
<evidence type="ECO:0000256" key="1">
    <source>
        <dbReference type="SAM" id="MobiDB-lite"/>
    </source>
</evidence>
<dbReference type="AlphaFoldDB" id="A0A8J6HHY4"/>
<organism evidence="2 3">
    <name type="scientific">Tenebrio molitor</name>
    <name type="common">Yellow mealworm beetle</name>
    <dbReference type="NCBI Taxonomy" id="7067"/>
    <lineage>
        <taxon>Eukaryota</taxon>
        <taxon>Metazoa</taxon>
        <taxon>Ecdysozoa</taxon>
        <taxon>Arthropoda</taxon>
        <taxon>Hexapoda</taxon>
        <taxon>Insecta</taxon>
        <taxon>Pterygota</taxon>
        <taxon>Neoptera</taxon>
        <taxon>Endopterygota</taxon>
        <taxon>Coleoptera</taxon>
        <taxon>Polyphaga</taxon>
        <taxon>Cucujiformia</taxon>
        <taxon>Tenebrionidae</taxon>
        <taxon>Tenebrio</taxon>
    </lineage>
</organism>
<accession>A0A8J6HHY4</accession>
<sequence length="235" mass="26714">MLQRSLVHKKGFPRRTPSAWHSAQGVLVLFLWGEGAPWADRCRKVFTTALGPSGCWSIESGSDCPPIRAPERLKVGKRRDASVSVGGLERQQFAPSLVRIAAPGIVVEWVRSQDTNKHLRVCTWPIKYLIWNNTGPNWTRSMGHYDESSFANFRHDQVSLTEFFTLAAIDLWPILYFRVSKKHREKLSAATAELAKSTPTPDNDAFKPKKQPRRKLQEKFVQSPIDVSFSNLRKT</sequence>